<reference evidence="8" key="1">
    <citation type="submission" date="2021-03" db="EMBL/GenBank/DDBJ databases">
        <title>Antimicrobial resistance genes in bacteria isolated from Japanese honey, and their potential for conferring macrolide and lincosamide resistance in the American foulbrood pathogen Paenibacillus larvae.</title>
        <authorList>
            <person name="Okamoto M."/>
            <person name="Kumagai M."/>
            <person name="Kanamori H."/>
            <person name="Takamatsu D."/>
        </authorList>
    </citation>
    <scope>NUCLEOTIDE SEQUENCE</scope>
    <source>
        <strain evidence="8">J41TS4</strain>
    </source>
</reference>
<feature type="transmembrane region" description="Helical" evidence="6">
    <location>
        <begin position="669"/>
        <end position="696"/>
    </location>
</feature>
<accession>A0A920CJ66</accession>
<dbReference type="Pfam" id="PF02687">
    <property type="entry name" value="FtsX"/>
    <property type="match status" value="2"/>
</dbReference>
<sequence length="801" mass="87595">MMAAVCRLSLSYLKKSKVQNLFIALLILLSTLLVPTAAIIIANTGNLFTEMHSRTNGSHQILTLEKGHHDPQFVHDWWAAQDGVEVTKLLQYRALSGISHQGQDFPNLYLFMMNTPASPLGVDELVFSQGMVSPTPEKGAIWVPTSMANSYNISVDDMISFKAGALILELRVSAIVVDVPFGAPFSNTSRIWMNSDDYQGKLTALPGNDNYLIGLRFADYSNNRDYWEVFEKDLGTPFLESKMEFESISSFYLIINRIIGFVMIFLGLVMMLIALITIGFTISDSILANYKTIGVLKSLGLTSRRTIATYVMLYSFLSFVSIPPGLVLSTLSSRLILTFSLSSLKTADTDLRIQGFGAAMLIGLILFALVILFVVLYAKKARKIQPVQAIRYGMSETDNSKISRRMNSAGVRRLGFGHFPATVVIGLRNLIKNIKVSVLMLILTTMASSVLVLGYVLISSITGIQHTAAKWGYDNANIAAVIVNKTEFPRAEFEQVINADSRIANYGWQANITGIISSEARPDTVGQSLSISISVLDGDYRQLGFETLSGNNPRLPNEIALGVNVAKMLNKNLGDVIDVYIEGKQQTFIITGIYQAIANMSISGRITMDAVRTVNPTYNDVDVVFINVNGLNQADTVADALNISFKASTSVVTQQTLLDSVFKEASNILIFPMSLMGMLFVLVTFIIIFSTCRINIRRESKTYGIYKSVGMASKRLRWSITLGIAALSAIGAILGIAAGVYLLPTLLETVLAGYGIVHLPIVLNWGGILLIASINIISAALGAWVSSNVIRKASPRILVVE</sequence>
<name>A0A920CJ66_9BACL</name>
<dbReference type="GO" id="GO:0005886">
    <property type="term" value="C:plasma membrane"/>
    <property type="evidence" value="ECO:0007669"/>
    <property type="project" value="UniProtKB-SubCell"/>
</dbReference>
<organism evidence="8 9">
    <name type="scientific">Paenibacillus apis</name>
    <dbReference type="NCBI Taxonomy" id="1792174"/>
    <lineage>
        <taxon>Bacteria</taxon>
        <taxon>Bacillati</taxon>
        <taxon>Bacillota</taxon>
        <taxon>Bacilli</taxon>
        <taxon>Bacillales</taxon>
        <taxon>Paenibacillaceae</taxon>
        <taxon>Paenibacillus</taxon>
    </lineage>
</organism>
<dbReference type="InterPro" id="IPR003838">
    <property type="entry name" value="ABC3_permease_C"/>
</dbReference>
<comment type="caution">
    <text evidence="8">The sequence shown here is derived from an EMBL/GenBank/DDBJ whole genome shotgun (WGS) entry which is preliminary data.</text>
</comment>
<proteinExistence type="predicted"/>
<evidence type="ECO:0000313" key="8">
    <source>
        <dbReference type="EMBL" id="GIO42416.1"/>
    </source>
</evidence>
<feature type="domain" description="ABC3 transporter permease C-terminal" evidence="7">
    <location>
        <begin position="264"/>
        <end position="386"/>
    </location>
</feature>
<evidence type="ECO:0000313" key="9">
    <source>
        <dbReference type="Proteomes" id="UP000678895"/>
    </source>
</evidence>
<feature type="transmembrane region" description="Helical" evidence="6">
    <location>
        <begin position="762"/>
        <end position="786"/>
    </location>
</feature>
<evidence type="ECO:0000256" key="2">
    <source>
        <dbReference type="ARBA" id="ARBA00022475"/>
    </source>
</evidence>
<feature type="transmembrane region" description="Helical" evidence="6">
    <location>
        <begin position="258"/>
        <end position="282"/>
    </location>
</feature>
<keyword evidence="5 6" id="KW-0472">Membrane</keyword>
<feature type="transmembrane region" description="Helical" evidence="6">
    <location>
        <begin position="716"/>
        <end position="742"/>
    </location>
</feature>
<evidence type="ECO:0000259" key="7">
    <source>
        <dbReference type="Pfam" id="PF02687"/>
    </source>
</evidence>
<dbReference type="PANTHER" id="PTHR30287">
    <property type="entry name" value="MEMBRANE COMPONENT OF PREDICTED ABC SUPERFAMILY METABOLITE UPTAKE TRANSPORTER"/>
    <property type="match status" value="1"/>
</dbReference>
<evidence type="ECO:0000256" key="6">
    <source>
        <dbReference type="SAM" id="Phobius"/>
    </source>
</evidence>
<keyword evidence="9" id="KW-1185">Reference proteome</keyword>
<feature type="transmembrane region" description="Helical" evidence="6">
    <location>
        <begin position="307"/>
        <end position="331"/>
    </location>
</feature>
<dbReference type="InterPro" id="IPR038766">
    <property type="entry name" value="Membrane_comp_ABC_pdt"/>
</dbReference>
<dbReference type="EMBL" id="BORS01000006">
    <property type="protein sequence ID" value="GIO42416.1"/>
    <property type="molecule type" value="Genomic_DNA"/>
</dbReference>
<dbReference type="Proteomes" id="UP000678895">
    <property type="component" value="Unassembled WGS sequence"/>
</dbReference>
<protein>
    <recommendedName>
        <fullName evidence="7">ABC3 transporter permease C-terminal domain-containing protein</fullName>
    </recommendedName>
</protein>
<evidence type="ECO:0000256" key="4">
    <source>
        <dbReference type="ARBA" id="ARBA00022989"/>
    </source>
</evidence>
<keyword evidence="2" id="KW-1003">Cell membrane</keyword>
<evidence type="ECO:0000256" key="5">
    <source>
        <dbReference type="ARBA" id="ARBA00023136"/>
    </source>
</evidence>
<dbReference type="AlphaFoldDB" id="A0A920CJ66"/>
<keyword evidence="4 6" id="KW-1133">Transmembrane helix</keyword>
<gene>
    <name evidence="8" type="ORF">J41TS4_21740</name>
</gene>
<evidence type="ECO:0000256" key="1">
    <source>
        <dbReference type="ARBA" id="ARBA00004651"/>
    </source>
</evidence>
<feature type="transmembrane region" description="Helical" evidence="6">
    <location>
        <begin position="438"/>
        <end position="458"/>
    </location>
</feature>
<keyword evidence="3 6" id="KW-0812">Transmembrane</keyword>
<feature type="transmembrane region" description="Helical" evidence="6">
    <location>
        <begin position="351"/>
        <end position="378"/>
    </location>
</feature>
<feature type="domain" description="ABC3 transporter permease C-terminal" evidence="7">
    <location>
        <begin position="676"/>
        <end position="795"/>
    </location>
</feature>
<comment type="subcellular location">
    <subcellularLocation>
        <location evidence="1">Cell membrane</location>
        <topology evidence="1">Multi-pass membrane protein</topology>
    </subcellularLocation>
</comment>
<evidence type="ECO:0000256" key="3">
    <source>
        <dbReference type="ARBA" id="ARBA00022692"/>
    </source>
</evidence>
<dbReference type="PANTHER" id="PTHR30287:SF2">
    <property type="entry name" value="BLL1001 PROTEIN"/>
    <property type="match status" value="1"/>
</dbReference>